<organism evidence="2 3">
    <name type="scientific">Pleurotus ostreatus</name>
    <name type="common">Oyster mushroom</name>
    <name type="synonym">White-rot fungus</name>
    <dbReference type="NCBI Taxonomy" id="5322"/>
    <lineage>
        <taxon>Eukaryota</taxon>
        <taxon>Fungi</taxon>
        <taxon>Dikarya</taxon>
        <taxon>Basidiomycota</taxon>
        <taxon>Agaricomycotina</taxon>
        <taxon>Agaricomycetes</taxon>
        <taxon>Agaricomycetidae</taxon>
        <taxon>Agaricales</taxon>
        <taxon>Pleurotineae</taxon>
        <taxon>Pleurotaceae</taxon>
        <taxon>Pleurotus</taxon>
    </lineage>
</organism>
<dbReference type="AlphaFoldDB" id="A0A8H7DRJ3"/>
<gene>
    <name evidence="2" type="ORF">PC9H_007293</name>
</gene>
<name>A0A8H7DRJ3_PLEOS</name>
<comment type="caution">
    <text evidence="2">The sequence shown here is derived from an EMBL/GenBank/DDBJ whole genome shotgun (WGS) entry which is preliminary data.</text>
</comment>
<feature type="region of interest" description="Disordered" evidence="1">
    <location>
        <begin position="1"/>
        <end position="28"/>
    </location>
</feature>
<accession>A0A8H7DRJ3</accession>
<evidence type="ECO:0000313" key="3">
    <source>
        <dbReference type="Proteomes" id="UP000623687"/>
    </source>
</evidence>
<dbReference type="OrthoDB" id="3003360at2759"/>
<dbReference type="EMBL" id="JACETU010000005">
    <property type="protein sequence ID" value="KAF7428074.1"/>
    <property type="molecule type" value="Genomic_DNA"/>
</dbReference>
<evidence type="ECO:0000313" key="2">
    <source>
        <dbReference type="EMBL" id="KAF7428074.1"/>
    </source>
</evidence>
<evidence type="ECO:0000256" key="1">
    <source>
        <dbReference type="SAM" id="MobiDB-lite"/>
    </source>
</evidence>
<dbReference type="RefSeq" id="XP_036630446.1">
    <property type="nucleotide sequence ID" value="XM_036776826.1"/>
</dbReference>
<dbReference type="VEuPathDB" id="FungiDB:PC9H_007293"/>
<keyword evidence="3" id="KW-1185">Reference proteome</keyword>
<dbReference type="GeneID" id="59377111"/>
<feature type="compositionally biased region" description="Polar residues" evidence="1">
    <location>
        <begin position="9"/>
        <end position="20"/>
    </location>
</feature>
<proteinExistence type="predicted"/>
<dbReference type="Proteomes" id="UP000623687">
    <property type="component" value="Unassembled WGS sequence"/>
</dbReference>
<sequence length="273" mass="30597">MSTDRLEETTVSNDKASSMAGTRVRSYENNLTPPAGTSFFEKQNLTVFDQEDLTAQGAFGMTIVMQTLTWRTDVYKYVIRAKPDDANFQQEGGEIYITLGWEYAQTVKAPSSVIPVKQYPATNSGTQSGDNWSYNIGFKQTMPMFKNGANELLDFPASYAEDFVRNKSQQRGAEISNGVEFSVHLEEDVYGEWPVIAFSVFKCLDPSVFPVTFTFEATAGQRRNNVVSTLRYLVISLDYISACVVYASWDEVEQGYSGRFCFQALSLTLGVDR</sequence>
<reference evidence="2" key="1">
    <citation type="submission" date="2019-07" db="EMBL/GenBank/DDBJ databases">
        <authorList>
            <person name="Palmer J.M."/>
        </authorList>
    </citation>
    <scope>NUCLEOTIDE SEQUENCE</scope>
    <source>
        <strain evidence="2">PC9</strain>
    </source>
</reference>
<protein>
    <submittedName>
        <fullName evidence="2">Uncharacterized protein</fullName>
    </submittedName>
</protein>